<dbReference type="InterPro" id="IPR001343">
    <property type="entry name" value="Hemolysn_Ca-bd"/>
</dbReference>
<organism evidence="3 4">
    <name type="scientific">Skermanella cutis</name>
    <dbReference type="NCBI Taxonomy" id="2775420"/>
    <lineage>
        <taxon>Bacteria</taxon>
        <taxon>Pseudomonadati</taxon>
        <taxon>Pseudomonadota</taxon>
        <taxon>Alphaproteobacteria</taxon>
        <taxon>Rhodospirillales</taxon>
        <taxon>Azospirillaceae</taxon>
        <taxon>Skermanella</taxon>
    </lineage>
</organism>
<dbReference type="PROSITE" id="PS51762">
    <property type="entry name" value="GH16_2"/>
    <property type="match status" value="1"/>
</dbReference>
<dbReference type="PRINTS" id="PR00313">
    <property type="entry name" value="CABNDNGRPT"/>
</dbReference>
<dbReference type="Gene3D" id="2.60.120.200">
    <property type="match status" value="1"/>
</dbReference>
<protein>
    <submittedName>
        <fullName evidence="3">Family 16 glycosylhydrolase</fullName>
    </submittedName>
</protein>
<evidence type="ECO:0000313" key="3">
    <source>
        <dbReference type="EMBL" id="QQP92758.1"/>
    </source>
</evidence>
<dbReference type="InterPro" id="IPR013320">
    <property type="entry name" value="ConA-like_dom_sf"/>
</dbReference>
<proteinExistence type="inferred from homology"/>
<evidence type="ECO:0000259" key="2">
    <source>
        <dbReference type="PROSITE" id="PS51762"/>
    </source>
</evidence>
<keyword evidence="3" id="KW-0614">Plasmid</keyword>
<accession>A0ABX7BEC8</accession>
<evidence type="ECO:0000256" key="1">
    <source>
        <dbReference type="ARBA" id="ARBA00006865"/>
    </source>
</evidence>
<keyword evidence="4" id="KW-1185">Reference proteome</keyword>
<dbReference type="Gene3D" id="2.150.10.10">
    <property type="entry name" value="Serralysin-like metalloprotease, C-terminal"/>
    <property type="match status" value="3"/>
</dbReference>
<feature type="domain" description="GH16" evidence="2">
    <location>
        <begin position="21"/>
        <end position="256"/>
    </location>
</feature>
<dbReference type="CDD" id="cd08023">
    <property type="entry name" value="GH16_laminarinase_like"/>
    <property type="match status" value="1"/>
</dbReference>
<dbReference type="RefSeq" id="WP_201081920.1">
    <property type="nucleotide sequence ID" value="NZ_CP067421.1"/>
</dbReference>
<dbReference type="InterPro" id="IPR050546">
    <property type="entry name" value="Glycosyl_Hydrlase_16"/>
</dbReference>
<comment type="similarity">
    <text evidence="1">Belongs to the glycosyl hydrolase 16 family.</text>
</comment>
<dbReference type="SUPFAM" id="SSF51120">
    <property type="entry name" value="beta-Roll"/>
    <property type="match status" value="2"/>
</dbReference>
<dbReference type="InterPro" id="IPR000757">
    <property type="entry name" value="Beta-glucanase-like"/>
</dbReference>
<evidence type="ECO:0000313" key="4">
    <source>
        <dbReference type="Proteomes" id="UP000595197"/>
    </source>
</evidence>
<dbReference type="PANTHER" id="PTHR10963:SF55">
    <property type="entry name" value="GLYCOSIDE HYDROLASE FAMILY 16 PROTEIN"/>
    <property type="match status" value="1"/>
</dbReference>
<name>A0ABX7BEC8_9PROT</name>
<dbReference type="Pfam" id="PF00722">
    <property type="entry name" value="Glyco_hydro_16"/>
    <property type="match status" value="1"/>
</dbReference>
<dbReference type="InterPro" id="IPR011049">
    <property type="entry name" value="Serralysin-like_metalloprot_C"/>
</dbReference>
<dbReference type="EMBL" id="CP067421">
    <property type="protein sequence ID" value="QQP92758.1"/>
    <property type="molecule type" value="Genomic_DNA"/>
</dbReference>
<sequence length="676" mass="72407">MEKIFGSTKYNLLFQENFDAFSWHNGTSGIWSTTFDERFGARSLPSGELQTYVEPTYRGYTEAPLGLDPFDVSNGVLTISAKPVDRATSASLGGASYTSGLITTEYSFQQTYGYFEMRADMPAGSGFWPAFWLLPIDHSWSHEIDVMEVLTARPNNLEINLHAPDSAQQYSRSVTTTDLTAGFHTYGLEWTAKTLTWYLDGVAVGATSTPSGMDKPMYLLANLAVGGAWGGNPDLSTPFPAEMKIDYIRAWASDAAGPILPQAAPLTLQPAKPISAPAIPALTISGDQANNILNGTAKGELINGKDGDDRMSGGGGDDTYVVGQAGDTVMENAIGGNDTVRSSLYSYQLPANVENLKLIGNAVIGIGNDLANRFEGNGKDNQLDGGGGDDYLYGGDGNDTFVIRRGEGNDTISKFAAGDVVKLEGFGALTSQSLQQAMWQDGASARVMLDNGQVLTFLYTNVQSLTEKSFEFIRYLPQSETPMNWVVGTKGHETLTGTAGHDAFYAYSGNNVFVGGKGDDSYSVADQGDYVVEKAGEGIDTIKAWGDYTLSKNVENLYLQNTTFKGIGNELDNIISGNSAANVLEGGRGDDMLHGVGGDDLFIYRKGDGHDTIMDFDPSSKSHVELHGFGFTKGDQVIAHLRPHGGDTNLVLGDEGVITFVGVQTGAFHADDFTFA</sequence>
<dbReference type="SUPFAM" id="SSF49899">
    <property type="entry name" value="Concanavalin A-like lectins/glucanases"/>
    <property type="match status" value="1"/>
</dbReference>
<dbReference type="Proteomes" id="UP000595197">
    <property type="component" value="Plasmid pTT6-1"/>
</dbReference>
<reference evidence="3" key="1">
    <citation type="submission" date="2021-02" db="EMBL/GenBank/DDBJ databases">
        <title>Skermanella TT6 skin isolate.</title>
        <authorList>
            <person name="Lee K."/>
            <person name="Ganzorig M."/>
        </authorList>
    </citation>
    <scope>NUCLEOTIDE SEQUENCE</scope>
    <source>
        <strain evidence="3">TT6</strain>
    </source>
</reference>
<dbReference type="PANTHER" id="PTHR10963">
    <property type="entry name" value="GLYCOSYL HYDROLASE-RELATED"/>
    <property type="match status" value="1"/>
</dbReference>
<gene>
    <name evidence="3" type="ORF">IGS68_30340</name>
</gene>
<geneLocation type="plasmid" evidence="3 4">
    <name>pTT6-1</name>
</geneLocation>
<dbReference type="Pfam" id="PF00353">
    <property type="entry name" value="HemolysinCabind"/>
    <property type="match status" value="4"/>
</dbReference>